<sequence length="204" mass="22675">MLKKRIVLLRKRADVPFDAFDEHWSGPHAAIVSALPGIREYVQNPVVEHWSTRSVGRSVDGIVEVWFDDSGVASAEQHTSEAQQDDEVTFIGSLTAFTVTNRDSYDPESKVWILGEEQFDPAIFAEAVTDLGPIQLIQTEPEDRHRLMERPRLERENAAPAGILVIGAPKQVAHRVYEAAVKTAESAAGTGEIRVLLTSSRRMM</sequence>
<reference evidence="2 3" key="1">
    <citation type="submission" date="2020-03" db="EMBL/GenBank/DDBJ databases">
        <title>WGS of the type strain of Planosporangium spp.</title>
        <authorList>
            <person name="Thawai C."/>
        </authorList>
    </citation>
    <scope>NUCLEOTIDE SEQUENCE [LARGE SCALE GENOMIC DNA]</scope>
    <source>
        <strain evidence="2 3">TBRC 5610</strain>
    </source>
</reference>
<evidence type="ECO:0000313" key="3">
    <source>
        <dbReference type="Proteomes" id="UP000722989"/>
    </source>
</evidence>
<dbReference type="Proteomes" id="UP000722989">
    <property type="component" value="Unassembled WGS sequence"/>
</dbReference>
<keyword evidence="3" id="KW-1185">Reference proteome</keyword>
<name>A0ABX0Y566_9ACTN</name>
<dbReference type="SUPFAM" id="SSF54909">
    <property type="entry name" value="Dimeric alpha+beta barrel"/>
    <property type="match status" value="1"/>
</dbReference>
<dbReference type="RefSeq" id="WP_167928467.1">
    <property type="nucleotide sequence ID" value="NZ_JAATVY010000032.1"/>
</dbReference>
<dbReference type="Pfam" id="PF07110">
    <property type="entry name" value="EthD"/>
    <property type="match status" value="1"/>
</dbReference>
<comment type="caution">
    <text evidence="2">The sequence shown here is derived from an EMBL/GenBank/DDBJ whole genome shotgun (WGS) entry which is preliminary data.</text>
</comment>
<dbReference type="InterPro" id="IPR009799">
    <property type="entry name" value="EthD_dom"/>
</dbReference>
<dbReference type="NCBIfam" id="TIGR02118">
    <property type="entry name" value="EthD family reductase"/>
    <property type="match status" value="1"/>
</dbReference>
<dbReference type="InterPro" id="IPR011008">
    <property type="entry name" value="Dimeric_a/b-barrel"/>
</dbReference>
<accession>A0ABX0Y566</accession>
<feature type="domain" description="EthD" evidence="1">
    <location>
        <begin position="17"/>
        <end position="91"/>
    </location>
</feature>
<dbReference type="EMBL" id="JAATVY010000032">
    <property type="protein sequence ID" value="NJC73562.1"/>
    <property type="molecule type" value="Genomic_DNA"/>
</dbReference>
<gene>
    <name evidence="2" type="ORF">HC031_28115</name>
</gene>
<proteinExistence type="predicted"/>
<dbReference type="Gene3D" id="3.30.70.100">
    <property type="match status" value="1"/>
</dbReference>
<organism evidence="2 3">
    <name type="scientific">Planosporangium thailandense</name>
    <dbReference type="NCBI Taxonomy" id="765197"/>
    <lineage>
        <taxon>Bacteria</taxon>
        <taxon>Bacillati</taxon>
        <taxon>Actinomycetota</taxon>
        <taxon>Actinomycetes</taxon>
        <taxon>Micromonosporales</taxon>
        <taxon>Micromonosporaceae</taxon>
        <taxon>Planosporangium</taxon>
    </lineage>
</organism>
<protein>
    <submittedName>
        <fullName evidence="2">EthD family reductase</fullName>
    </submittedName>
</protein>
<evidence type="ECO:0000259" key="1">
    <source>
        <dbReference type="Pfam" id="PF07110"/>
    </source>
</evidence>
<evidence type="ECO:0000313" key="2">
    <source>
        <dbReference type="EMBL" id="NJC73562.1"/>
    </source>
</evidence>